<evidence type="ECO:0000256" key="9">
    <source>
        <dbReference type="PROSITE-ProRule" id="PRU00094"/>
    </source>
</evidence>
<organism evidence="11 12">
    <name type="scientific">Striga asiatica</name>
    <name type="common">Asiatic witchweed</name>
    <name type="synonym">Buchnera asiatica</name>
    <dbReference type="NCBI Taxonomy" id="4170"/>
    <lineage>
        <taxon>Eukaryota</taxon>
        <taxon>Viridiplantae</taxon>
        <taxon>Streptophyta</taxon>
        <taxon>Embryophyta</taxon>
        <taxon>Tracheophyta</taxon>
        <taxon>Spermatophyta</taxon>
        <taxon>Magnoliopsida</taxon>
        <taxon>eudicotyledons</taxon>
        <taxon>Gunneridae</taxon>
        <taxon>Pentapetalae</taxon>
        <taxon>asterids</taxon>
        <taxon>lamiids</taxon>
        <taxon>Lamiales</taxon>
        <taxon>Orobanchaceae</taxon>
        <taxon>Buchnereae</taxon>
        <taxon>Striga</taxon>
    </lineage>
</organism>
<evidence type="ECO:0000256" key="5">
    <source>
        <dbReference type="ARBA" id="ARBA00023125"/>
    </source>
</evidence>
<comment type="caution">
    <text evidence="11">The sequence shown here is derived from an EMBL/GenBank/DDBJ whole genome shotgun (WGS) entry which is preliminary data.</text>
</comment>
<keyword evidence="6" id="KW-0804">Transcription</keyword>
<dbReference type="OrthoDB" id="913037at2759"/>
<keyword evidence="2 9" id="KW-0863">Zinc-finger</keyword>
<proteinExistence type="inferred from homology"/>
<keyword evidence="1" id="KW-0479">Metal-binding</keyword>
<dbReference type="CDD" id="cd00202">
    <property type="entry name" value="ZnF_GATA"/>
    <property type="match status" value="1"/>
</dbReference>
<evidence type="ECO:0000256" key="8">
    <source>
        <dbReference type="ARBA" id="ARBA00037539"/>
    </source>
</evidence>
<evidence type="ECO:0000256" key="3">
    <source>
        <dbReference type="ARBA" id="ARBA00022833"/>
    </source>
</evidence>
<keyword evidence="4" id="KW-0805">Transcription regulation</keyword>
<evidence type="ECO:0000256" key="4">
    <source>
        <dbReference type="ARBA" id="ARBA00023015"/>
    </source>
</evidence>
<dbReference type="SUPFAM" id="SSF57716">
    <property type="entry name" value="Glucocorticoid receptor-like (DNA-binding domain)"/>
    <property type="match status" value="1"/>
</dbReference>
<comment type="function">
    <text evidence="8">Transcriptional regulator that specifically binds 5'-GATA-3' or 5'-GAT-3' motifs within gene promoters.</text>
</comment>
<dbReference type="GO" id="GO:0006355">
    <property type="term" value="P:regulation of DNA-templated transcription"/>
    <property type="evidence" value="ECO:0007669"/>
    <property type="project" value="InterPro"/>
</dbReference>
<dbReference type="GO" id="GO:0043565">
    <property type="term" value="F:sequence-specific DNA binding"/>
    <property type="evidence" value="ECO:0007669"/>
    <property type="project" value="InterPro"/>
</dbReference>
<keyword evidence="5" id="KW-0238">DNA-binding</keyword>
<dbReference type="PROSITE" id="PS50114">
    <property type="entry name" value="GATA_ZN_FINGER_2"/>
    <property type="match status" value="1"/>
</dbReference>
<reference evidence="12" key="1">
    <citation type="journal article" date="2019" name="Curr. Biol.">
        <title>Genome Sequence of Striga asiatica Provides Insight into the Evolution of Plant Parasitism.</title>
        <authorList>
            <person name="Yoshida S."/>
            <person name="Kim S."/>
            <person name="Wafula E.K."/>
            <person name="Tanskanen J."/>
            <person name="Kim Y.M."/>
            <person name="Honaas L."/>
            <person name="Yang Z."/>
            <person name="Spallek T."/>
            <person name="Conn C.E."/>
            <person name="Ichihashi Y."/>
            <person name="Cheong K."/>
            <person name="Cui S."/>
            <person name="Der J.P."/>
            <person name="Gundlach H."/>
            <person name="Jiao Y."/>
            <person name="Hori C."/>
            <person name="Ishida J.K."/>
            <person name="Kasahara H."/>
            <person name="Kiba T."/>
            <person name="Kim M.S."/>
            <person name="Koo N."/>
            <person name="Laohavisit A."/>
            <person name="Lee Y.H."/>
            <person name="Lumba S."/>
            <person name="McCourt P."/>
            <person name="Mortimer J.C."/>
            <person name="Mutuku J.M."/>
            <person name="Nomura T."/>
            <person name="Sasaki-Sekimoto Y."/>
            <person name="Seto Y."/>
            <person name="Wang Y."/>
            <person name="Wakatake T."/>
            <person name="Sakakibara H."/>
            <person name="Demura T."/>
            <person name="Yamaguchi S."/>
            <person name="Yoneyama K."/>
            <person name="Manabe R.I."/>
            <person name="Nelson D.C."/>
            <person name="Schulman A.H."/>
            <person name="Timko M.P."/>
            <person name="dePamphilis C.W."/>
            <person name="Choi D."/>
            <person name="Shirasu K."/>
        </authorList>
    </citation>
    <scope>NUCLEOTIDE SEQUENCE [LARGE SCALE GENOMIC DNA]</scope>
    <source>
        <strain evidence="12">cv. UVA1</strain>
    </source>
</reference>
<evidence type="ECO:0000259" key="10">
    <source>
        <dbReference type="PROSITE" id="PS50114"/>
    </source>
</evidence>
<evidence type="ECO:0000313" key="12">
    <source>
        <dbReference type="Proteomes" id="UP000325081"/>
    </source>
</evidence>
<evidence type="ECO:0000256" key="7">
    <source>
        <dbReference type="ARBA" id="ARBA00024019"/>
    </source>
</evidence>
<name>A0A5A7Q7F2_STRAF</name>
<feature type="domain" description="GATA-type" evidence="10">
    <location>
        <begin position="79"/>
        <end position="112"/>
    </location>
</feature>
<dbReference type="EMBL" id="BKCP01006071">
    <property type="protein sequence ID" value="GER41130.1"/>
    <property type="molecule type" value="Genomic_DNA"/>
</dbReference>
<dbReference type="GO" id="GO:0008270">
    <property type="term" value="F:zinc ion binding"/>
    <property type="evidence" value="ECO:0007669"/>
    <property type="project" value="UniProtKB-KW"/>
</dbReference>
<evidence type="ECO:0000256" key="1">
    <source>
        <dbReference type="ARBA" id="ARBA00022723"/>
    </source>
</evidence>
<dbReference type="PANTHER" id="PTHR47172:SF24">
    <property type="entry name" value="GATA ZINC FINGER DOMAIN-CONTAINING PROTEIN 14-RELATED"/>
    <property type="match status" value="1"/>
</dbReference>
<accession>A0A5A7Q7F2</accession>
<dbReference type="Proteomes" id="UP000325081">
    <property type="component" value="Unassembled WGS sequence"/>
</dbReference>
<dbReference type="Gene3D" id="3.30.50.10">
    <property type="entry name" value="Erythroid Transcription Factor GATA-1, subunit A"/>
    <property type="match status" value="1"/>
</dbReference>
<protein>
    <submittedName>
        <fullName evidence="11">GATA transcription factor</fullName>
    </submittedName>
</protein>
<dbReference type="InterPro" id="IPR013088">
    <property type="entry name" value="Znf_NHR/GATA"/>
</dbReference>
<dbReference type="SMART" id="SM00401">
    <property type="entry name" value="ZnF_GATA"/>
    <property type="match status" value="1"/>
</dbReference>
<keyword evidence="3" id="KW-0862">Zinc</keyword>
<dbReference type="Pfam" id="PF00320">
    <property type="entry name" value="GATA"/>
    <property type="match status" value="1"/>
</dbReference>
<comment type="similarity">
    <text evidence="7">Belongs to the type IV zinc-finger family. Class B subfamily.</text>
</comment>
<dbReference type="PANTHER" id="PTHR47172">
    <property type="entry name" value="OS01G0976800 PROTEIN"/>
    <property type="match status" value="1"/>
</dbReference>
<dbReference type="InterPro" id="IPR000679">
    <property type="entry name" value="Znf_GATA"/>
</dbReference>
<dbReference type="AlphaFoldDB" id="A0A5A7Q7F2"/>
<keyword evidence="12" id="KW-1185">Reference proteome</keyword>
<evidence type="ECO:0000256" key="6">
    <source>
        <dbReference type="ARBA" id="ARBA00023163"/>
    </source>
</evidence>
<evidence type="ECO:0000256" key="2">
    <source>
        <dbReference type="ARBA" id="ARBA00022771"/>
    </source>
</evidence>
<gene>
    <name evidence="11" type="ORF">STAS_17839</name>
</gene>
<evidence type="ECO:0000313" key="11">
    <source>
        <dbReference type="EMBL" id="GER41130.1"/>
    </source>
</evidence>
<sequence>MDNFNNNRSGKRPLDLTLRLRPASPETERDEEIEAANNSVHTSLSNMGYDVTSSSRLAVGSYNYCVIKPARVRVNRGRVYDGRICQGCGRWSTPLWRKGPDGPQTLCNACGLREMRANKKNAGESATQEES</sequence>